<evidence type="ECO:0000256" key="3">
    <source>
        <dbReference type="ARBA" id="ARBA00023295"/>
    </source>
</evidence>
<protein>
    <submittedName>
        <fullName evidence="7">6-phospho-beta-glucosidase</fullName>
    </submittedName>
</protein>
<comment type="similarity">
    <text evidence="1 5">Belongs to the glycosyl hydrolase 1 family.</text>
</comment>
<dbReference type="InterPro" id="IPR017853">
    <property type="entry name" value="GH"/>
</dbReference>
<reference evidence="7 8" key="1">
    <citation type="journal article" date="2023" name="Microbiol. Spectr.">
        <title>Symbiosis of Carpenter Bees with Uncharacterized Lactic Acid Bacteria Showing NAD Auxotrophy.</title>
        <authorList>
            <person name="Kawasaki S."/>
            <person name="Ozawa K."/>
            <person name="Mori T."/>
            <person name="Yamamoto A."/>
            <person name="Ito M."/>
            <person name="Ohkuma M."/>
            <person name="Sakamoto M."/>
            <person name="Matsutani M."/>
        </authorList>
    </citation>
    <scope>NUCLEOTIDE SEQUENCE [LARGE SCALE GENOMIC DNA]</scope>
    <source>
        <strain evidence="7 8">XA3</strain>
    </source>
</reference>
<organism evidence="7 8">
    <name type="scientific">Xylocopilactobacillus apicola</name>
    <dbReference type="NCBI Taxonomy" id="2932184"/>
    <lineage>
        <taxon>Bacteria</taxon>
        <taxon>Bacillati</taxon>
        <taxon>Bacillota</taxon>
        <taxon>Bacilli</taxon>
        <taxon>Lactobacillales</taxon>
        <taxon>Lactobacillaceae</taxon>
        <taxon>Xylocopilactobacillus</taxon>
    </lineage>
</organism>
<gene>
    <name evidence="7" type="primary">celA</name>
    <name evidence="7" type="ORF">XA3_18230</name>
</gene>
<dbReference type="Proteomes" id="UP001321861">
    <property type="component" value="Chromosome"/>
</dbReference>
<dbReference type="Pfam" id="PF00232">
    <property type="entry name" value="Glyco_hydro_1"/>
    <property type="match status" value="1"/>
</dbReference>
<keyword evidence="2 6" id="KW-0378">Hydrolase</keyword>
<dbReference type="PANTHER" id="PTHR10353">
    <property type="entry name" value="GLYCOSYL HYDROLASE"/>
    <property type="match status" value="1"/>
</dbReference>
<dbReference type="KEGG" id="xap:XA3_18230"/>
<keyword evidence="8" id="KW-1185">Reference proteome</keyword>
<dbReference type="AlphaFoldDB" id="A0AAU9DQA4"/>
<evidence type="ECO:0000256" key="1">
    <source>
        <dbReference type="ARBA" id="ARBA00010838"/>
    </source>
</evidence>
<dbReference type="PROSITE" id="PS00572">
    <property type="entry name" value="GLYCOSYL_HYDROL_F1_1"/>
    <property type="match status" value="1"/>
</dbReference>
<dbReference type="GO" id="GO:0008422">
    <property type="term" value="F:beta-glucosidase activity"/>
    <property type="evidence" value="ECO:0007669"/>
    <property type="project" value="TreeGrafter"/>
</dbReference>
<dbReference type="InterPro" id="IPR001360">
    <property type="entry name" value="Glyco_hydro_1"/>
</dbReference>
<evidence type="ECO:0000256" key="4">
    <source>
        <dbReference type="PROSITE-ProRule" id="PRU10055"/>
    </source>
</evidence>
<dbReference type="GO" id="GO:0005829">
    <property type="term" value="C:cytosol"/>
    <property type="evidence" value="ECO:0007669"/>
    <property type="project" value="TreeGrafter"/>
</dbReference>
<name>A0AAU9DQA4_9LACO</name>
<dbReference type="SUPFAM" id="SSF51445">
    <property type="entry name" value="(Trans)glycosidases"/>
    <property type="match status" value="1"/>
</dbReference>
<accession>A0AAU9DQA4</accession>
<evidence type="ECO:0000256" key="5">
    <source>
        <dbReference type="RuleBase" id="RU003690"/>
    </source>
</evidence>
<dbReference type="PANTHER" id="PTHR10353:SF122">
    <property type="entry name" value="6-PHOSPHO-BETA-GLUCOSIDASE ASCB-RELATED"/>
    <property type="match status" value="1"/>
</dbReference>
<dbReference type="NCBIfam" id="NF007154">
    <property type="entry name" value="PRK09589.1"/>
    <property type="match status" value="1"/>
</dbReference>
<proteinExistence type="inferred from homology"/>
<dbReference type="PROSITE" id="PS00653">
    <property type="entry name" value="GLYCOSYL_HYDROL_F1_2"/>
    <property type="match status" value="1"/>
</dbReference>
<feature type="active site" description="Nucleophile" evidence="4">
    <location>
        <position position="365"/>
    </location>
</feature>
<dbReference type="FunFam" id="3.20.20.80:FF:000004">
    <property type="entry name" value="Beta-glucosidase 6-phospho-beta-glucosidase"/>
    <property type="match status" value="1"/>
</dbReference>
<dbReference type="GO" id="GO:0016052">
    <property type="term" value="P:carbohydrate catabolic process"/>
    <property type="evidence" value="ECO:0007669"/>
    <property type="project" value="TreeGrafter"/>
</dbReference>
<evidence type="ECO:0000313" key="7">
    <source>
        <dbReference type="EMBL" id="BDR59382.1"/>
    </source>
</evidence>
<dbReference type="Gene3D" id="3.20.20.80">
    <property type="entry name" value="Glycosidases"/>
    <property type="match status" value="1"/>
</dbReference>
<evidence type="ECO:0000313" key="8">
    <source>
        <dbReference type="Proteomes" id="UP001321861"/>
    </source>
</evidence>
<evidence type="ECO:0000256" key="6">
    <source>
        <dbReference type="RuleBase" id="RU004468"/>
    </source>
</evidence>
<dbReference type="EMBL" id="AP026802">
    <property type="protein sequence ID" value="BDR59382.1"/>
    <property type="molecule type" value="Genomic_DNA"/>
</dbReference>
<sequence length="475" mass="54509">MLNKNFLWGGATAANQMEGAWNVDGKGISVADVMTKGSVSQPRQITDGVRAGEEYPNHFAIDFYHNYKEIIKLMAQMHFKCFRMSIAWTRIFPKGDEKEPNEAGLKFYDNLFDELLKYGIQPVVTLNHFEMPFYLSTKYGGWRNREMITFFMNFAKVCFKRYAGKVKYWMTFNEINNLIDTDNPFNAWTGAGVLYQDGENIEQTMYQICHYQFVASALAVKAAKQIDPELQIGCMLHFGPIYPHSCQPEDLMASVKAMDRRFFFSDVQVRGTYPAAVNKIWQRDKIQLDLTDEDLLIIKGGAVDFIGFSYYKSTTAQADQDGDFLELPNPYVPKSDWGWAIDPVGLRYILNLVSQRYNKPLFIVENGFGAFDKLEDNKINDDYRIKYLENHVVEMMKSIELDGVKVLGYTPWSAIDLISASTGEIEKRYGFIYVDITKVRQGKSGFIPKSSFNWYQNVIRTNGACLKDKVGLTNE</sequence>
<keyword evidence="3 6" id="KW-0326">Glycosidase</keyword>
<dbReference type="PRINTS" id="PR00131">
    <property type="entry name" value="GLHYDRLASE1"/>
</dbReference>
<dbReference type="InterPro" id="IPR033132">
    <property type="entry name" value="GH_1_N_CS"/>
</dbReference>
<evidence type="ECO:0000256" key="2">
    <source>
        <dbReference type="ARBA" id="ARBA00022801"/>
    </source>
</evidence>
<dbReference type="InterPro" id="IPR018120">
    <property type="entry name" value="Glyco_hydro_1_AS"/>
</dbReference>